<comment type="caution">
    <text evidence="2">The sequence shown here is derived from an EMBL/GenBank/DDBJ whole genome shotgun (WGS) entry which is preliminary data.</text>
</comment>
<evidence type="ECO:0000259" key="1">
    <source>
        <dbReference type="PROSITE" id="PS50181"/>
    </source>
</evidence>
<dbReference type="InterPro" id="IPR001810">
    <property type="entry name" value="F-box_dom"/>
</dbReference>
<sequence length="508" mass="59449">MSQSNVHLLDLPTEILLNILRKLNNIDVLYSLLDINNGRLDIFAHEKTFTNILNFVRTDNIALIDRFWIYILPRINHNIKYFILEPVVMERILLATVYPNLTELELFNFEQQIASKYFTDESSLRSVFQQQITSLILVNNDKSARVGSLKEYTRNVYEHILNFFKNLTYLNIIGPYVMLCPGLSLCDLPSTTFYSSILTHLCIMLETFDDCLYLLDGRLKQLTTLNVTVYSIDSSSTIVHNTDMLPNLKCFSLKSYFQFQQYEQIPLLLRHRNRIIDGTCVQNDILVHIPQLHSLTFYVSSYIDIRDLSHDLSREHIQQTLINIGQQNAATIVNYLSMYTAECSIFSLPFAFDYLPCLGNIFPNIVFNYVTYLLVEDNDGFKHEFFVRIARSFPLLKYLRIFNIESQVLADMKLSSDHSQSYSMIEYPHLTSLDVSHGHQDYLEQFLNETKAYVPCLTELKALYPHLKIVTNNFTREETRRNCAKVKQLIFFEQLDNVQDYYHYFPSL</sequence>
<dbReference type="PROSITE" id="PS50181">
    <property type="entry name" value="FBOX"/>
    <property type="match status" value="1"/>
</dbReference>
<evidence type="ECO:0000313" key="3">
    <source>
        <dbReference type="Proteomes" id="UP000663855"/>
    </source>
</evidence>
<dbReference type="AlphaFoldDB" id="A0A814THL0"/>
<accession>A0A814THL0</accession>
<dbReference type="Proteomes" id="UP000663855">
    <property type="component" value="Unassembled WGS sequence"/>
</dbReference>
<dbReference type="EMBL" id="CAJNOV010004032">
    <property type="protein sequence ID" value="CAF1160917.1"/>
    <property type="molecule type" value="Genomic_DNA"/>
</dbReference>
<name>A0A814THL0_9BILA</name>
<evidence type="ECO:0000313" key="2">
    <source>
        <dbReference type="EMBL" id="CAF1160917.1"/>
    </source>
</evidence>
<proteinExistence type="predicted"/>
<organism evidence="2 3">
    <name type="scientific">Rotaria magnacalcarata</name>
    <dbReference type="NCBI Taxonomy" id="392030"/>
    <lineage>
        <taxon>Eukaryota</taxon>
        <taxon>Metazoa</taxon>
        <taxon>Spiralia</taxon>
        <taxon>Gnathifera</taxon>
        <taxon>Rotifera</taxon>
        <taxon>Eurotatoria</taxon>
        <taxon>Bdelloidea</taxon>
        <taxon>Philodinida</taxon>
        <taxon>Philodinidae</taxon>
        <taxon>Rotaria</taxon>
    </lineage>
</organism>
<reference evidence="2" key="1">
    <citation type="submission" date="2021-02" db="EMBL/GenBank/DDBJ databases">
        <authorList>
            <person name="Nowell W R."/>
        </authorList>
    </citation>
    <scope>NUCLEOTIDE SEQUENCE</scope>
</reference>
<feature type="domain" description="F-box" evidence="1">
    <location>
        <begin position="5"/>
        <end position="52"/>
    </location>
</feature>
<gene>
    <name evidence="2" type="ORF">CJN711_LOCUS10014</name>
</gene>
<protein>
    <recommendedName>
        <fullName evidence="1">F-box domain-containing protein</fullName>
    </recommendedName>
</protein>